<evidence type="ECO:0000313" key="3">
    <source>
        <dbReference type="Proteomes" id="UP001197214"/>
    </source>
</evidence>
<organism evidence="2 3">
    <name type="scientific">Stakelama flava</name>
    <dbReference type="NCBI Taxonomy" id="2860338"/>
    <lineage>
        <taxon>Bacteria</taxon>
        <taxon>Pseudomonadati</taxon>
        <taxon>Pseudomonadota</taxon>
        <taxon>Alphaproteobacteria</taxon>
        <taxon>Sphingomonadales</taxon>
        <taxon>Sphingomonadaceae</taxon>
        <taxon>Stakelama</taxon>
    </lineage>
</organism>
<reference evidence="2 3" key="1">
    <citation type="submission" date="2021-07" db="EMBL/GenBank/DDBJ databases">
        <title>Stakelama flava sp. nov., a novel endophytic bacterium isolated from branch of Kandelia candel.</title>
        <authorList>
            <person name="Tuo L."/>
        </authorList>
    </citation>
    <scope>NUCLEOTIDE SEQUENCE [LARGE SCALE GENOMIC DNA]</scope>
    <source>
        <strain evidence="2 3">CBK3Z-3</strain>
    </source>
</reference>
<evidence type="ECO:0000313" key="2">
    <source>
        <dbReference type="EMBL" id="MBW4331727.1"/>
    </source>
</evidence>
<comment type="caution">
    <text evidence="2">The sequence shown here is derived from an EMBL/GenBank/DDBJ whole genome shotgun (WGS) entry which is preliminary data.</text>
</comment>
<accession>A0ABS6XNF2</accession>
<feature type="chain" id="PRO_5047252320" evidence="1">
    <location>
        <begin position="27"/>
        <end position="63"/>
    </location>
</feature>
<proteinExistence type="predicted"/>
<sequence length="63" mass="6808">MTRCQKSPRIAVLAAVIVMLMSAAHQRDIQTVAPAPDAKAANHFEFDLSLPGIRAHLVTSAIR</sequence>
<dbReference type="Proteomes" id="UP001197214">
    <property type="component" value="Unassembled WGS sequence"/>
</dbReference>
<protein>
    <submittedName>
        <fullName evidence="2">Uncharacterized protein</fullName>
    </submittedName>
</protein>
<feature type="signal peptide" evidence="1">
    <location>
        <begin position="1"/>
        <end position="26"/>
    </location>
</feature>
<name>A0ABS6XNF2_9SPHN</name>
<dbReference type="EMBL" id="JAHWZX010000012">
    <property type="protein sequence ID" value="MBW4331727.1"/>
    <property type="molecule type" value="Genomic_DNA"/>
</dbReference>
<dbReference type="RefSeq" id="WP_219238841.1">
    <property type="nucleotide sequence ID" value="NZ_JAHWZX010000012.1"/>
</dbReference>
<keyword evidence="1" id="KW-0732">Signal</keyword>
<keyword evidence="3" id="KW-1185">Reference proteome</keyword>
<evidence type="ECO:0000256" key="1">
    <source>
        <dbReference type="SAM" id="SignalP"/>
    </source>
</evidence>
<gene>
    <name evidence="2" type="ORF">KY084_12685</name>
</gene>